<dbReference type="GO" id="GO:0005737">
    <property type="term" value="C:cytoplasm"/>
    <property type="evidence" value="ECO:0007669"/>
    <property type="project" value="InterPro"/>
</dbReference>
<evidence type="ECO:0000256" key="4">
    <source>
        <dbReference type="ARBA" id="ARBA00022771"/>
    </source>
</evidence>
<dbReference type="PANTHER" id="PTHR10640">
    <property type="entry name" value="METHYLTHIORIBULOSE-1-PHOSPHATE DEHYDRATASE"/>
    <property type="match status" value="1"/>
</dbReference>
<dbReference type="Gene3D" id="3.40.225.10">
    <property type="entry name" value="Class II aldolase/adducin N-terminal domain"/>
    <property type="match status" value="1"/>
</dbReference>
<keyword evidence="6" id="KW-0486">Methionine biosynthesis</keyword>
<evidence type="ECO:0000313" key="10">
    <source>
        <dbReference type="WBParaSite" id="scf7180000423413.g10909"/>
    </source>
</evidence>
<keyword evidence="2" id="KW-0028">Amino-acid biosynthesis</keyword>
<evidence type="ECO:0000256" key="1">
    <source>
        <dbReference type="ARBA" id="ARBA00006274"/>
    </source>
</evidence>
<comment type="similarity">
    <text evidence="1">Belongs to the aldolase class II family. Adducin subfamily.</text>
</comment>
<dbReference type="SMART" id="SM01007">
    <property type="entry name" value="Aldolase_II"/>
    <property type="match status" value="1"/>
</dbReference>
<evidence type="ECO:0000256" key="5">
    <source>
        <dbReference type="ARBA" id="ARBA00022833"/>
    </source>
</evidence>
<dbReference type="GO" id="GO:0046570">
    <property type="term" value="F:methylthioribulose 1-phosphate dehydratase activity"/>
    <property type="evidence" value="ECO:0007669"/>
    <property type="project" value="TreeGrafter"/>
</dbReference>
<keyword evidence="7" id="KW-0456">Lyase</keyword>
<keyword evidence="4" id="KW-0863">Zinc-finger</keyword>
<dbReference type="AlphaFoldDB" id="A0A915P287"/>
<sequence length="523" mass="59788">MHKHQNEYTLLRISQSRVQNQAVSNIPKQEQNNESIVDVINIDGPINNSLSQGTSRISKKNCEKYCHDGYSYIRDGQNSTGEKMFWRCDRNRSIGCKGRVHTAADAERTFLSLVTPHDEYCNADNILIIGDQKVYFLMASFIKTKRDSDKLVFEGHTYFKHSIASQNRIYWGCILRRKIKCRGFAVTDVDNKVTVTNQHCHPQTYDPITNTSSTHLEGEENIIRVRTRIPAQKRKQSLKENDLQTKRLKSEGNLINVKSEWEHSTFDDFEQQCSTTTIGTLMQQIQQTEMEPMNAHLFVELMAQFFGQGWMLGSSGGMAAITQSLGNREDGGDCLLLVSPSSVPKERLTEQDLFAFDLKCIQERCDDICLSTNPIFGPTHLRPSACTPLFLLLLQSTPGTSCVIHTHSKYANLVTVLFAQRNCLEITNQEMLKGVMDRRNWRSFQNTDKFILPIVENKPQEQDLLPILKEAIDKYPHSPAFLVRRHGLFVLGPSWQKTKVMLECLEYLLELIWEMGKAGIDDI</sequence>
<dbReference type="InterPro" id="IPR001303">
    <property type="entry name" value="Aldolase_II/adducin_N"/>
</dbReference>
<protein>
    <submittedName>
        <fullName evidence="10">Class II aldolase/adducin N-terminal domain-containing protein</fullName>
    </submittedName>
</protein>
<evidence type="ECO:0000256" key="6">
    <source>
        <dbReference type="ARBA" id="ARBA00023167"/>
    </source>
</evidence>
<evidence type="ECO:0000313" key="9">
    <source>
        <dbReference type="Proteomes" id="UP000887560"/>
    </source>
</evidence>
<keyword evidence="5" id="KW-0862">Zinc</keyword>
<dbReference type="SUPFAM" id="SSF53639">
    <property type="entry name" value="AraD/HMP-PK domain-like"/>
    <property type="match status" value="1"/>
</dbReference>
<dbReference type="Proteomes" id="UP000887560">
    <property type="component" value="Unplaced"/>
</dbReference>
<evidence type="ECO:0000256" key="2">
    <source>
        <dbReference type="ARBA" id="ARBA00022605"/>
    </source>
</evidence>
<evidence type="ECO:0000259" key="8">
    <source>
        <dbReference type="SMART" id="SM01007"/>
    </source>
</evidence>
<dbReference type="Pfam" id="PF00596">
    <property type="entry name" value="Aldolase_II"/>
    <property type="match status" value="1"/>
</dbReference>
<name>A0A915P287_9BILA</name>
<feature type="domain" description="Class II aldolase/adducin N-terminal" evidence="8">
    <location>
        <begin position="296"/>
        <end position="513"/>
    </location>
</feature>
<keyword evidence="3" id="KW-0479">Metal-binding</keyword>
<dbReference type="Pfam" id="PF04500">
    <property type="entry name" value="FLYWCH"/>
    <property type="match status" value="2"/>
</dbReference>
<dbReference type="NCBIfam" id="TIGR03328">
    <property type="entry name" value="salvage_mtnB"/>
    <property type="match status" value="1"/>
</dbReference>
<dbReference type="WBParaSite" id="scf7180000423413.g10909">
    <property type="protein sequence ID" value="scf7180000423413.g10909"/>
    <property type="gene ID" value="scf7180000423413.g10909"/>
</dbReference>
<dbReference type="InterPro" id="IPR007588">
    <property type="entry name" value="Znf_FLYWCH"/>
</dbReference>
<dbReference type="Gene3D" id="2.20.25.240">
    <property type="match status" value="2"/>
</dbReference>
<reference evidence="10" key="1">
    <citation type="submission" date="2022-11" db="UniProtKB">
        <authorList>
            <consortium name="WormBaseParasite"/>
        </authorList>
    </citation>
    <scope>IDENTIFICATION</scope>
</reference>
<dbReference type="GO" id="GO:0008270">
    <property type="term" value="F:zinc ion binding"/>
    <property type="evidence" value="ECO:0007669"/>
    <property type="project" value="UniProtKB-KW"/>
</dbReference>
<accession>A0A915P287</accession>
<dbReference type="PANTHER" id="PTHR10640:SF7">
    <property type="entry name" value="METHYLTHIORIBULOSE-1-PHOSPHATE DEHYDRATASE"/>
    <property type="match status" value="1"/>
</dbReference>
<organism evidence="9 10">
    <name type="scientific">Meloidogyne floridensis</name>
    <dbReference type="NCBI Taxonomy" id="298350"/>
    <lineage>
        <taxon>Eukaryota</taxon>
        <taxon>Metazoa</taxon>
        <taxon>Ecdysozoa</taxon>
        <taxon>Nematoda</taxon>
        <taxon>Chromadorea</taxon>
        <taxon>Rhabditida</taxon>
        <taxon>Tylenchina</taxon>
        <taxon>Tylenchomorpha</taxon>
        <taxon>Tylenchoidea</taxon>
        <taxon>Meloidogynidae</taxon>
        <taxon>Meloidogyninae</taxon>
        <taxon>Meloidogyne</taxon>
    </lineage>
</organism>
<keyword evidence="9" id="KW-1185">Reference proteome</keyword>
<evidence type="ECO:0000256" key="3">
    <source>
        <dbReference type="ARBA" id="ARBA00022723"/>
    </source>
</evidence>
<dbReference type="GO" id="GO:0019509">
    <property type="term" value="P:L-methionine salvage from methylthioadenosine"/>
    <property type="evidence" value="ECO:0007669"/>
    <property type="project" value="InterPro"/>
</dbReference>
<dbReference type="InterPro" id="IPR036409">
    <property type="entry name" value="Aldolase_II/adducin_N_sf"/>
</dbReference>
<dbReference type="InterPro" id="IPR017714">
    <property type="entry name" value="MethylthioRu-1-P_deHdtase_MtnB"/>
</dbReference>
<evidence type="ECO:0000256" key="7">
    <source>
        <dbReference type="ARBA" id="ARBA00023239"/>
    </source>
</evidence>
<proteinExistence type="inferred from homology"/>